<accession>A0ABS3X5S5</accession>
<dbReference type="PANTHER" id="PTHR36849:SF1">
    <property type="entry name" value="CYTOPLASMIC PROTEIN"/>
    <property type="match status" value="1"/>
</dbReference>
<comment type="caution">
    <text evidence="1">The sequence shown here is derived from an EMBL/GenBank/DDBJ whole genome shotgun (WGS) entry which is preliminary data.</text>
</comment>
<sequence>MAAKKKPKIQVRRVYEAPEPGTDGARVLVDRVWPRGLSKEEAALDAWHKDVAPSTELRKWYGHDPDRFDAFAERYRAELATEEGEQALGDLLETASGAGTLTLLTAVKDPALGHTRVLAEELKGRAS</sequence>
<dbReference type="Proteomes" id="UP001519064">
    <property type="component" value="Unassembled WGS sequence"/>
</dbReference>
<dbReference type="Pfam" id="PF22752">
    <property type="entry name" value="DUF488-N3i"/>
    <property type="match status" value="1"/>
</dbReference>
<dbReference type="RefSeq" id="WP_209237831.1">
    <property type="nucleotide sequence ID" value="NZ_JADKMA010000009.1"/>
</dbReference>
<dbReference type="InterPro" id="IPR052552">
    <property type="entry name" value="YeaO-like"/>
</dbReference>
<organism evidence="1 2">
    <name type="scientific">Streptomyces oryzae</name>
    <dbReference type="NCBI Taxonomy" id="1434886"/>
    <lineage>
        <taxon>Bacteria</taxon>
        <taxon>Bacillati</taxon>
        <taxon>Actinomycetota</taxon>
        <taxon>Actinomycetes</taxon>
        <taxon>Kitasatosporales</taxon>
        <taxon>Streptomycetaceae</taxon>
        <taxon>Streptomyces</taxon>
    </lineage>
</organism>
<gene>
    <name evidence="1" type="ORF">ITI46_03285</name>
</gene>
<name>A0ABS3X5S5_9ACTN</name>
<keyword evidence="2" id="KW-1185">Reference proteome</keyword>
<reference evidence="1 2" key="1">
    <citation type="submission" date="2020-11" db="EMBL/GenBank/DDBJ databases">
        <title>Streptomyces spirodelae sp. nov., isolated from duckweed.</title>
        <authorList>
            <person name="Saimee Y."/>
            <person name="Duangmal K."/>
        </authorList>
    </citation>
    <scope>NUCLEOTIDE SEQUENCE [LARGE SCALE GENOMIC DNA]</scope>
    <source>
        <strain evidence="1 2">S16-07</strain>
    </source>
</reference>
<protein>
    <submittedName>
        <fullName evidence="1">DUF488 family protein</fullName>
    </submittedName>
</protein>
<evidence type="ECO:0000313" key="1">
    <source>
        <dbReference type="EMBL" id="MBO8190729.1"/>
    </source>
</evidence>
<evidence type="ECO:0000313" key="2">
    <source>
        <dbReference type="Proteomes" id="UP001519064"/>
    </source>
</evidence>
<dbReference type="EMBL" id="JADKMA010000009">
    <property type="protein sequence ID" value="MBO8190729.1"/>
    <property type="molecule type" value="Genomic_DNA"/>
</dbReference>
<dbReference type="PANTHER" id="PTHR36849">
    <property type="entry name" value="CYTOPLASMIC PROTEIN-RELATED"/>
    <property type="match status" value="1"/>
</dbReference>
<proteinExistence type="predicted"/>